<feature type="domain" description="Integrase catalytic" evidence="2">
    <location>
        <begin position="161"/>
        <end position="316"/>
    </location>
</feature>
<name>A0ABQ9GB50_9NEOP</name>
<dbReference type="Proteomes" id="UP001159363">
    <property type="component" value="Chromosome 13"/>
</dbReference>
<dbReference type="Pfam" id="PF00078">
    <property type="entry name" value="RVT_1"/>
    <property type="match status" value="1"/>
</dbReference>
<reference evidence="3 4" key="1">
    <citation type="submission" date="2023-02" db="EMBL/GenBank/DDBJ databases">
        <title>LHISI_Scaffold_Assembly.</title>
        <authorList>
            <person name="Stuart O.P."/>
            <person name="Cleave R."/>
            <person name="Magrath M.J.L."/>
            <person name="Mikheyev A.S."/>
        </authorList>
    </citation>
    <scope>NUCLEOTIDE SEQUENCE [LARGE SCALE GENOMIC DNA]</scope>
    <source>
        <strain evidence="3">Daus_M_001</strain>
        <tissue evidence="3">Leg muscle</tissue>
    </source>
</reference>
<dbReference type="InterPro" id="IPR012337">
    <property type="entry name" value="RNaseH-like_sf"/>
</dbReference>
<dbReference type="InterPro" id="IPR001584">
    <property type="entry name" value="Integrase_cat-core"/>
</dbReference>
<dbReference type="Gene3D" id="3.30.420.10">
    <property type="entry name" value="Ribonuclease H-like superfamily/Ribonuclease H"/>
    <property type="match status" value="1"/>
</dbReference>
<evidence type="ECO:0000313" key="4">
    <source>
        <dbReference type="Proteomes" id="UP001159363"/>
    </source>
</evidence>
<dbReference type="PROSITE" id="PS50994">
    <property type="entry name" value="INTEGRASE"/>
    <property type="match status" value="1"/>
</dbReference>
<feature type="compositionally biased region" description="Basic residues" evidence="1">
    <location>
        <begin position="888"/>
        <end position="898"/>
    </location>
</feature>
<gene>
    <name evidence="3" type="ORF">PR048_029820</name>
</gene>
<proteinExistence type="predicted"/>
<evidence type="ECO:0000313" key="3">
    <source>
        <dbReference type="EMBL" id="KAJ8868304.1"/>
    </source>
</evidence>
<dbReference type="PANTHER" id="PTHR37984">
    <property type="entry name" value="PROTEIN CBG26694"/>
    <property type="match status" value="1"/>
</dbReference>
<comment type="caution">
    <text evidence="3">The sequence shown here is derived from an EMBL/GenBank/DDBJ whole genome shotgun (WGS) entry which is preliminary data.</text>
</comment>
<dbReference type="InterPro" id="IPR050951">
    <property type="entry name" value="Retrovirus_Pol_polyprotein"/>
</dbReference>
<evidence type="ECO:0000259" key="2">
    <source>
        <dbReference type="PROSITE" id="PS50994"/>
    </source>
</evidence>
<dbReference type="SUPFAM" id="SSF53098">
    <property type="entry name" value="Ribonuclease H-like"/>
    <property type="match status" value="1"/>
</dbReference>
<sequence length="1026" mass="115385">MVVCYTDDVVLGDTFEEHIENLAKVFQIMREFKVKLNPKKCQFATQELTILGHKLTPQGLVPDPGKFQSITEIPPSASRSKMITNSSYFHYSTNRFIYPNFKVNIPMIACGISVNRKHHRKLIMHTSGKRWTQTSKITLKPAKFAKRHNQQTAKNKANCNQSNPPPIFTMWSLDAKGPLLETKAGNKYVLVMTKFATRYLVAHPTDFIKLIILRNWCPKYILTDSGTSFNNEMITELFSDLQIQKLRMTAYSPQTNGLTEAMNKILAQHLTMHAHDSPHQWDKLPQRLPNALLPITKAEATTTDVNLPAQHLSTNYCLSHVVQKHRSDSHISASPDAANKISVPYTLPTGDAATGCRPETDLENKISYSSEPVEELTLWEIQHLYLHPLTIWKVCKKCRCDWNDMLDVLSVATESEDVVARLWHVSVTFVSCLTGCLFHWQRLAADALATTRDVRLGAESPRITDVRLHIHTHVQWVCERVQIQVSCSPRSTEELLFGCGPVACFSLQAGWLRRPAADQWPTLAAAKLKEQGKAARQLPEAFRTSQLPSRSTPSLKFEHYRLGSPSPLHLPSLIITLVSILGSAHQALVRVHAGSCVFTDHSINRQNQNLGELWFPALFPPLSCSRRTTYILAEVVMSLSKQHEKRRPTQSLTSSVKCLGLLAKFCPQSHLLESSRSGLHTPSTCLPLLPPPIVRLSIHLPLPCQATGCRELGASHVYTWKREEATLQREFYQRKQEPDLTCHMSNVINASHTTKYPVTSIKPSAAKTKWSSALTWYLATPQQDLDCINFRCPQLYLAELVSSPYMAEWQPVWHSCTLPLCADWFRREGVESFTPPAVEAYPSPSCPLKSHHWGNDVTCNFAEKQPWVSKLLPLSKQRVPPTITFKPPCHHPTKRWQQRRSTAQPLSSSGLSKTYQSSTNSSADDAFPTTAAEKSSLTLDTCCQESPHPKRTPHVVPRVTSGLQATIRVQLFSQLLNCQLSSAPQANRHFNLSCTYTKSVEHQVCVEVGGSMVRHVSILKGIKHVV</sequence>
<dbReference type="InterPro" id="IPR043128">
    <property type="entry name" value="Rev_trsase/Diguanyl_cyclase"/>
</dbReference>
<accession>A0ABQ9GB50</accession>
<dbReference type="SUPFAM" id="SSF56672">
    <property type="entry name" value="DNA/RNA polymerases"/>
    <property type="match status" value="1"/>
</dbReference>
<dbReference type="InterPro" id="IPR036397">
    <property type="entry name" value="RNaseH_sf"/>
</dbReference>
<dbReference type="InterPro" id="IPR043502">
    <property type="entry name" value="DNA/RNA_pol_sf"/>
</dbReference>
<dbReference type="InterPro" id="IPR000477">
    <property type="entry name" value="RT_dom"/>
</dbReference>
<feature type="region of interest" description="Disordered" evidence="1">
    <location>
        <begin position="882"/>
        <end position="930"/>
    </location>
</feature>
<dbReference type="EMBL" id="JARBHB010000014">
    <property type="protein sequence ID" value="KAJ8868304.1"/>
    <property type="molecule type" value="Genomic_DNA"/>
</dbReference>
<dbReference type="Gene3D" id="3.30.70.270">
    <property type="match status" value="1"/>
</dbReference>
<keyword evidence="4" id="KW-1185">Reference proteome</keyword>
<evidence type="ECO:0000256" key="1">
    <source>
        <dbReference type="SAM" id="MobiDB-lite"/>
    </source>
</evidence>
<organism evidence="3 4">
    <name type="scientific">Dryococelus australis</name>
    <dbReference type="NCBI Taxonomy" id="614101"/>
    <lineage>
        <taxon>Eukaryota</taxon>
        <taxon>Metazoa</taxon>
        <taxon>Ecdysozoa</taxon>
        <taxon>Arthropoda</taxon>
        <taxon>Hexapoda</taxon>
        <taxon>Insecta</taxon>
        <taxon>Pterygota</taxon>
        <taxon>Neoptera</taxon>
        <taxon>Polyneoptera</taxon>
        <taxon>Phasmatodea</taxon>
        <taxon>Verophasmatodea</taxon>
        <taxon>Anareolatae</taxon>
        <taxon>Phasmatidae</taxon>
        <taxon>Eurycanthinae</taxon>
        <taxon>Dryococelus</taxon>
    </lineage>
</organism>
<feature type="compositionally biased region" description="Polar residues" evidence="1">
    <location>
        <begin position="899"/>
        <end position="923"/>
    </location>
</feature>
<protein>
    <recommendedName>
        <fullName evidence="2">Integrase catalytic domain-containing protein</fullName>
    </recommendedName>
</protein>
<dbReference type="PANTHER" id="PTHR37984:SF15">
    <property type="entry name" value="INTEGRASE CATALYTIC DOMAIN-CONTAINING PROTEIN"/>
    <property type="match status" value="1"/>
</dbReference>